<evidence type="ECO:0000313" key="2">
    <source>
        <dbReference type="EMBL" id="MCI52875.1"/>
    </source>
</evidence>
<feature type="region of interest" description="Disordered" evidence="1">
    <location>
        <begin position="76"/>
        <end position="97"/>
    </location>
</feature>
<dbReference type="Proteomes" id="UP000265520">
    <property type="component" value="Unassembled WGS sequence"/>
</dbReference>
<dbReference type="AlphaFoldDB" id="A0A392SXU6"/>
<evidence type="ECO:0000313" key="3">
    <source>
        <dbReference type="Proteomes" id="UP000265520"/>
    </source>
</evidence>
<feature type="non-terminal residue" evidence="2">
    <location>
        <position position="1"/>
    </location>
</feature>
<feature type="non-terminal residue" evidence="2">
    <location>
        <position position="97"/>
    </location>
</feature>
<comment type="caution">
    <text evidence="2">The sequence shown here is derived from an EMBL/GenBank/DDBJ whole genome shotgun (WGS) entry which is preliminary data.</text>
</comment>
<organism evidence="2 3">
    <name type="scientific">Trifolium medium</name>
    <dbReference type="NCBI Taxonomy" id="97028"/>
    <lineage>
        <taxon>Eukaryota</taxon>
        <taxon>Viridiplantae</taxon>
        <taxon>Streptophyta</taxon>
        <taxon>Embryophyta</taxon>
        <taxon>Tracheophyta</taxon>
        <taxon>Spermatophyta</taxon>
        <taxon>Magnoliopsida</taxon>
        <taxon>eudicotyledons</taxon>
        <taxon>Gunneridae</taxon>
        <taxon>Pentapetalae</taxon>
        <taxon>rosids</taxon>
        <taxon>fabids</taxon>
        <taxon>Fabales</taxon>
        <taxon>Fabaceae</taxon>
        <taxon>Papilionoideae</taxon>
        <taxon>50 kb inversion clade</taxon>
        <taxon>NPAAA clade</taxon>
        <taxon>Hologalegina</taxon>
        <taxon>IRL clade</taxon>
        <taxon>Trifolieae</taxon>
        <taxon>Trifolium</taxon>
    </lineage>
</organism>
<evidence type="ECO:0000256" key="1">
    <source>
        <dbReference type="SAM" id="MobiDB-lite"/>
    </source>
</evidence>
<keyword evidence="3" id="KW-1185">Reference proteome</keyword>
<reference evidence="2 3" key="1">
    <citation type="journal article" date="2018" name="Front. Plant Sci.">
        <title>Red Clover (Trifolium pratense) and Zigzag Clover (T. medium) - A Picture of Genomic Similarities and Differences.</title>
        <authorList>
            <person name="Dluhosova J."/>
            <person name="Istvanek J."/>
            <person name="Nedelnik J."/>
            <person name="Repkova J."/>
        </authorList>
    </citation>
    <scope>NUCLEOTIDE SEQUENCE [LARGE SCALE GENOMIC DNA]</scope>
    <source>
        <strain evidence="3">cv. 10/8</strain>
        <tissue evidence="2">Leaf</tissue>
    </source>
</reference>
<dbReference type="EMBL" id="LXQA010454211">
    <property type="protein sequence ID" value="MCI52875.1"/>
    <property type="molecule type" value="Genomic_DNA"/>
</dbReference>
<proteinExistence type="predicted"/>
<sequence>SWVEEFYANAFGHDKDDFTSHVRGVEISYALGVIDEIFGFRPEEAYSVRQRRTTIYGDVEYDQMLHELAMPGKDVRYNSRGGRSRLQGTEMMPIAKA</sequence>
<protein>
    <submittedName>
        <fullName evidence="2">Uncharacterized protein</fullName>
    </submittedName>
</protein>
<name>A0A392SXU6_9FABA</name>
<accession>A0A392SXU6</accession>